<dbReference type="GeneID" id="19209151"/>
<proteinExistence type="predicted"/>
<dbReference type="EMBL" id="JH711579">
    <property type="protein sequence ID" value="EIW80717.1"/>
    <property type="molecule type" value="Genomic_DNA"/>
</dbReference>
<organism evidence="1 2">
    <name type="scientific">Coniophora puteana (strain RWD-64-598)</name>
    <name type="common">Brown rot fungus</name>
    <dbReference type="NCBI Taxonomy" id="741705"/>
    <lineage>
        <taxon>Eukaryota</taxon>
        <taxon>Fungi</taxon>
        <taxon>Dikarya</taxon>
        <taxon>Basidiomycota</taxon>
        <taxon>Agaricomycotina</taxon>
        <taxon>Agaricomycetes</taxon>
        <taxon>Agaricomycetidae</taxon>
        <taxon>Boletales</taxon>
        <taxon>Coniophorineae</taxon>
        <taxon>Coniophoraceae</taxon>
        <taxon>Coniophora</taxon>
    </lineage>
</organism>
<dbReference type="KEGG" id="cput:CONPUDRAFT_73778"/>
<evidence type="ECO:0000313" key="2">
    <source>
        <dbReference type="Proteomes" id="UP000053558"/>
    </source>
</evidence>
<keyword evidence="2" id="KW-1185">Reference proteome</keyword>
<reference evidence="2" key="1">
    <citation type="journal article" date="2012" name="Science">
        <title>The Paleozoic origin of enzymatic lignin decomposition reconstructed from 31 fungal genomes.</title>
        <authorList>
            <person name="Floudas D."/>
            <person name="Binder M."/>
            <person name="Riley R."/>
            <person name="Barry K."/>
            <person name="Blanchette R.A."/>
            <person name="Henrissat B."/>
            <person name="Martinez A.T."/>
            <person name="Otillar R."/>
            <person name="Spatafora J.W."/>
            <person name="Yadav J.S."/>
            <person name="Aerts A."/>
            <person name="Benoit I."/>
            <person name="Boyd A."/>
            <person name="Carlson A."/>
            <person name="Copeland A."/>
            <person name="Coutinho P.M."/>
            <person name="de Vries R.P."/>
            <person name="Ferreira P."/>
            <person name="Findley K."/>
            <person name="Foster B."/>
            <person name="Gaskell J."/>
            <person name="Glotzer D."/>
            <person name="Gorecki P."/>
            <person name="Heitman J."/>
            <person name="Hesse C."/>
            <person name="Hori C."/>
            <person name="Igarashi K."/>
            <person name="Jurgens J.A."/>
            <person name="Kallen N."/>
            <person name="Kersten P."/>
            <person name="Kohler A."/>
            <person name="Kuees U."/>
            <person name="Kumar T.K.A."/>
            <person name="Kuo A."/>
            <person name="LaButti K."/>
            <person name="Larrondo L.F."/>
            <person name="Lindquist E."/>
            <person name="Ling A."/>
            <person name="Lombard V."/>
            <person name="Lucas S."/>
            <person name="Lundell T."/>
            <person name="Martin R."/>
            <person name="McLaughlin D.J."/>
            <person name="Morgenstern I."/>
            <person name="Morin E."/>
            <person name="Murat C."/>
            <person name="Nagy L.G."/>
            <person name="Nolan M."/>
            <person name="Ohm R.A."/>
            <person name="Patyshakuliyeva A."/>
            <person name="Rokas A."/>
            <person name="Ruiz-Duenas F.J."/>
            <person name="Sabat G."/>
            <person name="Salamov A."/>
            <person name="Samejima M."/>
            <person name="Schmutz J."/>
            <person name="Slot J.C."/>
            <person name="St John F."/>
            <person name="Stenlid J."/>
            <person name="Sun H."/>
            <person name="Sun S."/>
            <person name="Syed K."/>
            <person name="Tsang A."/>
            <person name="Wiebenga A."/>
            <person name="Young D."/>
            <person name="Pisabarro A."/>
            <person name="Eastwood D.C."/>
            <person name="Martin F."/>
            <person name="Cullen D."/>
            <person name="Grigoriev I.V."/>
            <person name="Hibbett D.S."/>
        </authorList>
    </citation>
    <scope>NUCLEOTIDE SEQUENCE [LARGE SCALE GENOMIC DNA]</scope>
    <source>
        <strain evidence="2">RWD-64-598 SS2</strain>
    </source>
</reference>
<protein>
    <submittedName>
        <fullName evidence="1">Uncharacterized protein</fullName>
    </submittedName>
</protein>
<name>A0A5M3MNW1_CONPW</name>
<dbReference type="AlphaFoldDB" id="A0A5M3MNW1"/>
<gene>
    <name evidence="1" type="ORF">CONPUDRAFT_73778</name>
</gene>
<accession>A0A5M3MNW1</accession>
<sequence length="187" mass="21141">MHCAPPNHLRPQYLAMGVIVNVRKVDTPTTTRVGLRTLPLFYLRDYSTIDGTTFEVGRHLTAFYETIDPYASNRRIARPLFSGYATTVVNADQYWSYFLVERAETFAPNPIPFLAEPVTPGPVVLAVKNFFYTPTTSDIKWTRALRFSLLVSKIVWPNIDYSQEVDYGSPTFLWEGSIHGTPTALSA</sequence>
<comment type="caution">
    <text evidence="1">The sequence shown here is derived from an EMBL/GenBank/DDBJ whole genome shotgun (WGS) entry which is preliminary data.</text>
</comment>
<dbReference type="RefSeq" id="XP_007769128.1">
    <property type="nucleotide sequence ID" value="XM_007770938.1"/>
</dbReference>
<dbReference type="Proteomes" id="UP000053558">
    <property type="component" value="Unassembled WGS sequence"/>
</dbReference>
<evidence type="ECO:0000313" key="1">
    <source>
        <dbReference type="EMBL" id="EIW80717.1"/>
    </source>
</evidence>